<protein>
    <submittedName>
        <fullName evidence="4">Zinc finger, CCHC-type containing protein</fullName>
    </submittedName>
</protein>
<dbReference type="PROSITE" id="PS50994">
    <property type="entry name" value="INTEGRASE"/>
    <property type="match status" value="1"/>
</dbReference>
<accession>A0ABQ5H710</accession>
<dbReference type="InterPro" id="IPR043128">
    <property type="entry name" value="Rev_trsase/Diguanyl_cyclase"/>
</dbReference>
<dbReference type="InterPro" id="IPR012337">
    <property type="entry name" value="RNaseH-like_sf"/>
</dbReference>
<sequence length="640" mass="72737">MGKKRMVTGMPCVSHLKQLCSGCVVAKQMRQSFPNEAQWRVSKPLELLHVDLCGPITPQSIGGNRYFLLIVGDWCRYMWVYLLKSKDDALAKFKIFKSQVEMETQHKVKALRTDRGGEVNSHAFVKFCQEEGIQRQTTTPYTPQQNKVMERRNRTVVEMTRSSLKGMNIPDSLWAKAARHAVYLLNRLPTKAVKDITPYEGWKKRKPNMEYLKIFGCLAFVKKVGGHLTKLEDRSIPMVHLVIDYGNYTRKKCQEAWLPTIWKALGSCKSKPHSLTVDASGTVTKHKARLVAKGYVQQQGVDFEDAFAPVAQMESIRLLLALAAKENWIVHHLDVKSAFLNGELKEEVYVTQPTGFKVKGKKEMVYKLHKALYGLRQAPRSWNAKLDKVLKELGFRTCAQEQAVYKLQSKNTTLIIGVYVDDIIVTGSKVKQEENSIIIKQENYARNILEEAGMSNCNPAKWPMDPKLQLTKDESGKEVDPTKYKRIIGTLRYLINTRPDLSYSVGVGTTGYGLKYRKGGNGKIYGYSDSSHASDIEDRRGTTGMMFYYSQNPVTWASQKQQTVALSSCEAEFMVATVTTCQALWLRNMCVERDQVYVEHVSGDLQKADILTKALPRVKFTEMRRLIRAEDVNIKGENVD</sequence>
<organism evidence="4 5">
    <name type="scientific">Tanacetum coccineum</name>
    <dbReference type="NCBI Taxonomy" id="301880"/>
    <lineage>
        <taxon>Eukaryota</taxon>
        <taxon>Viridiplantae</taxon>
        <taxon>Streptophyta</taxon>
        <taxon>Embryophyta</taxon>
        <taxon>Tracheophyta</taxon>
        <taxon>Spermatophyta</taxon>
        <taxon>Magnoliopsida</taxon>
        <taxon>eudicotyledons</taxon>
        <taxon>Gunneridae</taxon>
        <taxon>Pentapetalae</taxon>
        <taxon>asterids</taxon>
        <taxon>campanulids</taxon>
        <taxon>Asterales</taxon>
        <taxon>Asteraceae</taxon>
        <taxon>Asteroideae</taxon>
        <taxon>Anthemideae</taxon>
        <taxon>Anthemidinae</taxon>
        <taxon>Tanacetum</taxon>
    </lineage>
</organism>
<dbReference type="Gene3D" id="3.10.10.10">
    <property type="entry name" value="HIV Type 1 Reverse Transcriptase, subunit A, domain 1"/>
    <property type="match status" value="1"/>
</dbReference>
<keyword evidence="1" id="KW-0479">Metal-binding</keyword>
<dbReference type="EMBL" id="BQNB010019279">
    <property type="protein sequence ID" value="GJT83626.1"/>
    <property type="molecule type" value="Genomic_DNA"/>
</dbReference>
<comment type="caution">
    <text evidence="4">The sequence shown here is derived from an EMBL/GenBank/DDBJ whole genome shotgun (WGS) entry which is preliminary data.</text>
</comment>
<dbReference type="Pfam" id="PF00665">
    <property type="entry name" value="rve"/>
    <property type="match status" value="1"/>
</dbReference>
<dbReference type="SUPFAM" id="SSF53098">
    <property type="entry name" value="Ribonuclease H-like"/>
    <property type="match status" value="1"/>
</dbReference>
<dbReference type="InterPro" id="IPR001584">
    <property type="entry name" value="Integrase_cat-core"/>
</dbReference>
<dbReference type="PANTHER" id="PTHR42648:SF25">
    <property type="entry name" value="RNA-DIRECTED DNA POLYMERASE"/>
    <property type="match status" value="1"/>
</dbReference>
<evidence type="ECO:0000256" key="1">
    <source>
        <dbReference type="ARBA" id="ARBA00022723"/>
    </source>
</evidence>
<keyword evidence="2" id="KW-0378">Hydrolase</keyword>
<dbReference type="InterPro" id="IPR043502">
    <property type="entry name" value="DNA/RNA_pol_sf"/>
</dbReference>
<name>A0ABQ5H710_9ASTR</name>
<keyword evidence="5" id="KW-1185">Reference proteome</keyword>
<gene>
    <name evidence="4" type="ORF">Tco_1057968</name>
</gene>
<reference evidence="4" key="1">
    <citation type="journal article" date="2022" name="Int. J. Mol. Sci.">
        <title>Draft Genome of Tanacetum Coccineum: Genomic Comparison of Closely Related Tanacetum-Family Plants.</title>
        <authorList>
            <person name="Yamashiro T."/>
            <person name="Shiraishi A."/>
            <person name="Nakayama K."/>
            <person name="Satake H."/>
        </authorList>
    </citation>
    <scope>NUCLEOTIDE SEQUENCE</scope>
</reference>
<proteinExistence type="predicted"/>
<evidence type="ECO:0000256" key="2">
    <source>
        <dbReference type="ARBA" id="ARBA00022801"/>
    </source>
</evidence>
<evidence type="ECO:0000313" key="5">
    <source>
        <dbReference type="Proteomes" id="UP001151760"/>
    </source>
</evidence>
<dbReference type="InterPro" id="IPR039537">
    <property type="entry name" value="Retrotran_Ty1/copia-like"/>
</dbReference>
<dbReference type="InterPro" id="IPR013103">
    <property type="entry name" value="RVT_2"/>
</dbReference>
<dbReference type="CDD" id="cd09272">
    <property type="entry name" value="RNase_HI_RT_Ty1"/>
    <property type="match status" value="1"/>
</dbReference>
<evidence type="ECO:0000259" key="3">
    <source>
        <dbReference type="PROSITE" id="PS50994"/>
    </source>
</evidence>
<dbReference type="SUPFAM" id="SSF56672">
    <property type="entry name" value="DNA/RNA polymerases"/>
    <property type="match status" value="1"/>
</dbReference>
<reference evidence="4" key="2">
    <citation type="submission" date="2022-01" db="EMBL/GenBank/DDBJ databases">
        <authorList>
            <person name="Yamashiro T."/>
            <person name="Shiraishi A."/>
            <person name="Satake H."/>
            <person name="Nakayama K."/>
        </authorList>
    </citation>
    <scope>NUCLEOTIDE SEQUENCE</scope>
</reference>
<dbReference type="PANTHER" id="PTHR42648">
    <property type="entry name" value="TRANSPOSASE, PUTATIVE-RELATED"/>
    <property type="match status" value="1"/>
</dbReference>
<dbReference type="Pfam" id="PF07727">
    <property type="entry name" value="RVT_2"/>
    <property type="match status" value="1"/>
</dbReference>
<dbReference type="InterPro" id="IPR036397">
    <property type="entry name" value="RNaseH_sf"/>
</dbReference>
<evidence type="ECO:0000313" key="4">
    <source>
        <dbReference type="EMBL" id="GJT83626.1"/>
    </source>
</evidence>
<feature type="domain" description="Integrase catalytic" evidence="3">
    <location>
        <begin position="40"/>
        <end position="206"/>
    </location>
</feature>
<dbReference type="Gene3D" id="3.30.420.10">
    <property type="entry name" value="Ribonuclease H-like superfamily/Ribonuclease H"/>
    <property type="match status" value="1"/>
</dbReference>
<dbReference type="Proteomes" id="UP001151760">
    <property type="component" value="Unassembled WGS sequence"/>
</dbReference>
<dbReference type="Gene3D" id="3.30.70.270">
    <property type="match status" value="1"/>
</dbReference>